<dbReference type="PROSITE" id="PS01011">
    <property type="entry name" value="FOLYLPOLYGLU_SYNT_1"/>
    <property type="match status" value="1"/>
</dbReference>
<dbReference type="InterPro" id="IPR013221">
    <property type="entry name" value="Mur_ligase_cen"/>
</dbReference>
<dbReference type="SUPFAM" id="SSF63418">
    <property type="entry name" value="MurE/MurF N-terminal domain"/>
    <property type="match status" value="1"/>
</dbReference>
<dbReference type="PANTHER" id="PTHR23135:SF4">
    <property type="entry name" value="UDP-N-ACETYLMURAMOYL-L-ALANYL-D-GLUTAMATE--2,6-DIAMINOPIMELATE LIGASE MURE HOMOLOG, CHLOROPLASTIC"/>
    <property type="match status" value="1"/>
</dbReference>
<dbReference type="SUPFAM" id="SSF53623">
    <property type="entry name" value="MurD-like peptide ligases, catalytic domain"/>
    <property type="match status" value="1"/>
</dbReference>
<dbReference type="AlphaFoldDB" id="A0A1D7QZT1"/>
<dbReference type="GO" id="GO:0004326">
    <property type="term" value="F:tetrahydrofolylpolyglutamate synthase activity"/>
    <property type="evidence" value="ECO:0007669"/>
    <property type="project" value="InterPro"/>
</dbReference>
<dbReference type="OrthoDB" id="9800958at2"/>
<keyword evidence="3" id="KW-0547">Nucleotide-binding</keyword>
<dbReference type="InterPro" id="IPR000713">
    <property type="entry name" value="Mur_ligase_N"/>
</dbReference>
<sequence>MFFDFTPENNKDVKDIYGPGTADIHALTYDSRIVHRQTAFFCINGDHYDGHQFIDQAAGSGANVIIGTEREILYQSHLNHPAITYVIVEDAKRMMSILSAEFYAHVYQRMKSIAVTGTNGKTTVTAFIHQLLNRSGMRTGSIGTEKVRDDQSSRSLNHTTTPPPKPRISITFSTPFMRKALRP</sequence>
<dbReference type="Gene3D" id="3.40.1390.10">
    <property type="entry name" value="MurE/MurF, N-terminal domain"/>
    <property type="match status" value="1"/>
</dbReference>
<organism evidence="8 9">
    <name type="scientific">Salisediminibacterium beveridgei</name>
    <dbReference type="NCBI Taxonomy" id="632773"/>
    <lineage>
        <taxon>Bacteria</taxon>
        <taxon>Bacillati</taxon>
        <taxon>Bacillota</taxon>
        <taxon>Bacilli</taxon>
        <taxon>Bacillales</taxon>
        <taxon>Bacillaceae</taxon>
        <taxon>Salisediminibacterium</taxon>
    </lineage>
</organism>
<dbReference type="RefSeq" id="WP_069366398.1">
    <property type="nucleotide sequence ID" value="NZ_CP012502.1"/>
</dbReference>
<evidence type="ECO:0000313" key="9">
    <source>
        <dbReference type="Proteomes" id="UP000094463"/>
    </source>
</evidence>
<evidence type="ECO:0000259" key="7">
    <source>
        <dbReference type="Pfam" id="PF08245"/>
    </source>
</evidence>
<evidence type="ECO:0000256" key="2">
    <source>
        <dbReference type="ARBA" id="ARBA00022598"/>
    </source>
</evidence>
<dbReference type="GO" id="GO:0005524">
    <property type="term" value="F:ATP binding"/>
    <property type="evidence" value="ECO:0007669"/>
    <property type="project" value="UniProtKB-KW"/>
</dbReference>
<dbReference type="InterPro" id="IPR035911">
    <property type="entry name" value="MurE/MurF_N"/>
</dbReference>
<dbReference type="Gene3D" id="3.40.1190.10">
    <property type="entry name" value="Mur-like, catalytic domain"/>
    <property type="match status" value="1"/>
</dbReference>
<feature type="domain" description="Mur ligase central" evidence="7">
    <location>
        <begin position="115"/>
        <end position="159"/>
    </location>
</feature>
<keyword evidence="9" id="KW-1185">Reference proteome</keyword>
<gene>
    <name evidence="8" type="primary">murE1</name>
    <name evidence="8" type="ORF">BBEV_3209</name>
</gene>
<comment type="pathway">
    <text evidence="1">Cell wall biogenesis; peptidoglycan biosynthesis.</text>
</comment>
<evidence type="ECO:0000259" key="6">
    <source>
        <dbReference type="Pfam" id="PF01225"/>
    </source>
</evidence>
<dbReference type="STRING" id="632773.BBEV_3209"/>
<dbReference type="EMBL" id="CP012502">
    <property type="protein sequence ID" value="AOM84524.1"/>
    <property type="molecule type" value="Genomic_DNA"/>
</dbReference>
<evidence type="ECO:0000256" key="5">
    <source>
        <dbReference type="SAM" id="MobiDB-lite"/>
    </source>
</evidence>
<dbReference type="Pfam" id="PF08245">
    <property type="entry name" value="Mur_ligase_M"/>
    <property type="match status" value="1"/>
</dbReference>
<dbReference type="Proteomes" id="UP000094463">
    <property type="component" value="Chromosome"/>
</dbReference>
<keyword evidence="2 8" id="KW-0436">Ligase</keyword>
<evidence type="ECO:0000256" key="4">
    <source>
        <dbReference type="ARBA" id="ARBA00022840"/>
    </source>
</evidence>
<feature type="region of interest" description="Disordered" evidence="5">
    <location>
        <begin position="139"/>
        <end position="169"/>
    </location>
</feature>
<proteinExistence type="predicted"/>
<dbReference type="PANTHER" id="PTHR23135">
    <property type="entry name" value="MUR LIGASE FAMILY MEMBER"/>
    <property type="match status" value="1"/>
</dbReference>
<name>A0A1D7QZT1_9BACI</name>
<dbReference type="Pfam" id="PF01225">
    <property type="entry name" value="Mur_ligase"/>
    <property type="match status" value="1"/>
</dbReference>
<dbReference type="KEGG" id="bbev:BBEV_3209"/>
<reference evidence="8 9" key="1">
    <citation type="submission" date="2015-08" db="EMBL/GenBank/DDBJ databases">
        <title>The complete genome sequence of Bacillus beveridgei MLTeJB.</title>
        <authorList>
            <person name="Hanson T.E."/>
            <person name="Mesa C."/>
            <person name="Basesman S.M."/>
            <person name="Oremland R.S."/>
        </authorList>
    </citation>
    <scope>NUCLEOTIDE SEQUENCE [LARGE SCALE GENOMIC DNA]</scope>
    <source>
        <strain evidence="8 9">MLTeJB</strain>
    </source>
</reference>
<evidence type="ECO:0000313" key="8">
    <source>
        <dbReference type="EMBL" id="AOM84524.1"/>
    </source>
</evidence>
<evidence type="ECO:0000256" key="1">
    <source>
        <dbReference type="ARBA" id="ARBA00004752"/>
    </source>
</evidence>
<feature type="domain" description="Mur ligase N-terminal catalytic" evidence="6">
    <location>
        <begin position="24"/>
        <end position="103"/>
    </location>
</feature>
<protein>
    <submittedName>
        <fullName evidence="8">UDP-N-acetylmuramoyl-L-alanyl-D-glutamate--2, 6-diaminopimelate ligase 1</fullName>
    </submittedName>
</protein>
<dbReference type="InterPro" id="IPR018109">
    <property type="entry name" value="Folylpolyglutamate_synth_CS"/>
</dbReference>
<accession>A0A1D7QZT1</accession>
<dbReference type="InterPro" id="IPR036565">
    <property type="entry name" value="Mur-like_cat_sf"/>
</dbReference>
<keyword evidence="4" id="KW-0067">ATP-binding</keyword>
<evidence type="ECO:0000256" key="3">
    <source>
        <dbReference type="ARBA" id="ARBA00022741"/>
    </source>
</evidence>